<dbReference type="EMBL" id="VJOY01000008">
    <property type="protein sequence ID" value="TRX74491.1"/>
    <property type="molecule type" value="Genomic_DNA"/>
</dbReference>
<name>A0A553GYA3_9PSED</name>
<dbReference type="GO" id="GO:0016787">
    <property type="term" value="F:hydrolase activity"/>
    <property type="evidence" value="ECO:0007669"/>
    <property type="project" value="UniProtKB-KW"/>
</dbReference>
<dbReference type="PANTHER" id="PTHR11487">
    <property type="entry name" value="THIOESTERASE"/>
    <property type="match status" value="1"/>
</dbReference>
<accession>A0A553GYA3</accession>
<organism evidence="4 5">
    <name type="scientific">Pseudomonas mangiferae</name>
    <dbReference type="NCBI Taxonomy" id="2593654"/>
    <lineage>
        <taxon>Bacteria</taxon>
        <taxon>Pseudomonadati</taxon>
        <taxon>Pseudomonadota</taxon>
        <taxon>Gammaproteobacteria</taxon>
        <taxon>Pseudomonadales</taxon>
        <taxon>Pseudomonadaceae</taxon>
        <taxon>Pseudomonas</taxon>
    </lineage>
</organism>
<dbReference type="Gene3D" id="3.40.50.1820">
    <property type="entry name" value="alpha/beta hydrolase"/>
    <property type="match status" value="1"/>
</dbReference>
<evidence type="ECO:0000313" key="4">
    <source>
        <dbReference type="EMBL" id="TRX74491.1"/>
    </source>
</evidence>
<dbReference type="SUPFAM" id="SSF53474">
    <property type="entry name" value="alpha/beta-Hydrolases"/>
    <property type="match status" value="1"/>
</dbReference>
<sequence length="253" mass="27867">MSPSDARWLRAYRLTPMPRLRLACFPHAGGSASFFRDWAAHLPADIDLLAVQYPGREERFDEPPSPSLEAMAEAIAPALLDYADAPLALFGHSLGAALAYETARVLERHGVVPLRLFASAHPAPHLQRGGRLHAAPDRALLDDVARLDAGNAVRLADPELRALVLPALRSDYRLIETYRRAPPLPLASPIEVLLPTADREVDRAEAEGWQAATQRPLTLTRVEGGHFYLIEQRQPLLEHLGRCLSPSLSREVA</sequence>
<feature type="domain" description="Thioesterase TesA-like" evidence="3">
    <location>
        <begin position="23"/>
        <end position="240"/>
    </location>
</feature>
<dbReference type="RefSeq" id="WP_143488819.1">
    <property type="nucleotide sequence ID" value="NZ_VJOY01000008.1"/>
</dbReference>
<keyword evidence="5" id="KW-1185">Reference proteome</keyword>
<gene>
    <name evidence="4" type="ORF">FM069_13205</name>
</gene>
<dbReference type="InterPro" id="IPR012223">
    <property type="entry name" value="TEII"/>
</dbReference>
<comment type="caution">
    <text evidence="4">The sequence shown here is derived from an EMBL/GenBank/DDBJ whole genome shotgun (WGS) entry which is preliminary data.</text>
</comment>
<dbReference type="InterPro" id="IPR020802">
    <property type="entry name" value="TesA-like"/>
</dbReference>
<evidence type="ECO:0000256" key="1">
    <source>
        <dbReference type="ARBA" id="ARBA00007169"/>
    </source>
</evidence>
<dbReference type="InterPro" id="IPR029058">
    <property type="entry name" value="AB_hydrolase_fold"/>
</dbReference>
<proteinExistence type="inferred from homology"/>
<dbReference type="GO" id="GO:0008610">
    <property type="term" value="P:lipid biosynthetic process"/>
    <property type="evidence" value="ECO:0007669"/>
    <property type="project" value="TreeGrafter"/>
</dbReference>
<evidence type="ECO:0000259" key="3">
    <source>
        <dbReference type="SMART" id="SM00824"/>
    </source>
</evidence>
<dbReference type="Proteomes" id="UP000315235">
    <property type="component" value="Unassembled WGS sequence"/>
</dbReference>
<dbReference type="AlphaFoldDB" id="A0A553GYA3"/>
<dbReference type="PANTHER" id="PTHR11487:SF0">
    <property type="entry name" value="S-ACYL FATTY ACID SYNTHASE THIOESTERASE, MEDIUM CHAIN"/>
    <property type="match status" value="1"/>
</dbReference>
<dbReference type="InterPro" id="IPR001031">
    <property type="entry name" value="Thioesterase"/>
</dbReference>
<keyword evidence="2" id="KW-0378">Hydrolase</keyword>
<evidence type="ECO:0000313" key="5">
    <source>
        <dbReference type="Proteomes" id="UP000315235"/>
    </source>
</evidence>
<dbReference type="SMART" id="SM00824">
    <property type="entry name" value="PKS_TE"/>
    <property type="match status" value="1"/>
</dbReference>
<dbReference type="OrthoDB" id="8480037at2"/>
<evidence type="ECO:0000256" key="2">
    <source>
        <dbReference type="ARBA" id="ARBA00022801"/>
    </source>
</evidence>
<protein>
    <submittedName>
        <fullName evidence="4">Thioesterase</fullName>
    </submittedName>
</protein>
<reference evidence="4 5" key="1">
    <citation type="submission" date="2019-07" db="EMBL/GenBank/DDBJ databases">
        <title>Pseudomonas mangiferae sp. nov., isolated from bark of mango tree in Thailand.</title>
        <authorList>
            <person name="Srisuk N."/>
            <person name="Anurat P."/>
        </authorList>
    </citation>
    <scope>NUCLEOTIDE SEQUENCE [LARGE SCALE GENOMIC DNA]</scope>
    <source>
        <strain evidence="4 5">DMKU_BBB3-04</strain>
    </source>
</reference>
<comment type="similarity">
    <text evidence="1">Belongs to the thioesterase family.</text>
</comment>
<dbReference type="Pfam" id="PF00975">
    <property type="entry name" value="Thioesterase"/>
    <property type="match status" value="1"/>
</dbReference>